<evidence type="ECO:0000256" key="11">
    <source>
        <dbReference type="SAM" id="Phobius"/>
    </source>
</evidence>
<dbReference type="InterPro" id="IPR006593">
    <property type="entry name" value="Cyt_b561/ferric_Rdtase_TM"/>
</dbReference>
<dbReference type="Pfam" id="PF03188">
    <property type="entry name" value="Cytochrom_B561"/>
    <property type="match status" value="1"/>
</dbReference>
<keyword evidence="7" id="KW-0249">Electron transport</keyword>
<proteinExistence type="predicted"/>
<dbReference type="AlphaFoldDB" id="A0A8B7PMS3"/>
<dbReference type="GO" id="GO:0016491">
    <property type="term" value="F:oxidoreductase activity"/>
    <property type="evidence" value="ECO:0007669"/>
    <property type="project" value="InterPro"/>
</dbReference>
<organism evidence="13 14">
    <name type="scientific">Hyalella azteca</name>
    <name type="common">Amphipod</name>
    <dbReference type="NCBI Taxonomy" id="294128"/>
    <lineage>
        <taxon>Eukaryota</taxon>
        <taxon>Metazoa</taxon>
        <taxon>Ecdysozoa</taxon>
        <taxon>Arthropoda</taxon>
        <taxon>Crustacea</taxon>
        <taxon>Multicrustacea</taxon>
        <taxon>Malacostraca</taxon>
        <taxon>Eumalacostraca</taxon>
        <taxon>Peracarida</taxon>
        <taxon>Amphipoda</taxon>
        <taxon>Senticaudata</taxon>
        <taxon>Talitrida</taxon>
        <taxon>Talitroidea</taxon>
        <taxon>Hyalellidae</taxon>
        <taxon>Hyalella</taxon>
    </lineage>
</organism>
<evidence type="ECO:0000256" key="9">
    <source>
        <dbReference type="ARBA" id="ARBA00023004"/>
    </source>
</evidence>
<keyword evidence="3" id="KW-0813">Transport</keyword>
<feature type="transmembrane region" description="Helical" evidence="11">
    <location>
        <begin position="7"/>
        <end position="33"/>
    </location>
</feature>
<dbReference type="GO" id="GO:0016020">
    <property type="term" value="C:membrane"/>
    <property type="evidence" value="ECO:0007669"/>
    <property type="project" value="UniProtKB-SubCell"/>
</dbReference>
<dbReference type="Proteomes" id="UP000694843">
    <property type="component" value="Unplaced"/>
</dbReference>
<feature type="domain" description="Cytochrome b561" evidence="12">
    <location>
        <begin position="15"/>
        <end position="228"/>
    </location>
</feature>
<comment type="subcellular location">
    <subcellularLocation>
        <location evidence="2">Membrane</location>
        <topology evidence="2">Multi-pass membrane protein</topology>
    </subcellularLocation>
</comment>
<evidence type="ECO:0000256" key="2">
    <source>
        <dbReference type="ARBA" id="ARBA00004141"/>
    </source>
</evidence>
<feature type="transmembrane region" description="Helical" evidence="11">
    <location>
        <begin position="124"/>
        <end position="152"/>
    </location>
</feature>
<dbReference type="Gene3D" id="1.20.120.1770">
    <property type="match status" value="1"/>
</dbReference>
<feature type="transmembrane region" description="Helical" evidence="11">
    <location>
        <begin position="53"/>
        <end position="73"/>
    </location>
</feature>
<evidence type="ECO:0000256" key="5">
    <source>
        <dbReference type="ARBA" id="ARBA00022692"/>
    </source>
</evidence>
<evidence type="ECO:0000256" key="8">
    <source>
        <dbReference type="ARBA" id="ARBA00022989"/>
    </source>
</evidence>
<dbReference type="PANTHER" id="PTHR10106">
    <property type="entry name" value="CYTOCHROME B561-RELATED"/>
    <property type="match status" value="1"/>
</dbReference>
<feature type="transmembrane region" description="Helical" evidence="11">
    <location>
        <begin position="164"/>
        <end position="187"/>
    </location>
</feature>
<evidence type="ECO:0000256" key="10">
    <source>
        <dbReference type="ARBA" id="ARBA00023136"/>
    </source>
</evidence>
<dbReference type="GO" id="GO:0046872">
    <property type="term" value="F:metal ion binding"/>
    <property type="evidence" value="ECO:0007669"/>
    <property type="project" value="UniProtKB-KW"/>
</dbReference>
<evidence type="ECO:0000259" key="12">
    <source>
        <dbReference type="PROSITE" id="PS50939"/>
    </source>
</evidence>
<keyword evidence="10 11" id="KW-0472">Membrane</keyword>
<dbReference type="OMA" id="TPNGIDM"/>
<evidence type="ECO:0000313" key="13">
    <source>
        <dbReference type="Proteomes" id="UP000694843"/>
    </source>
</evidence>
<evidence type="ECO:0000256" key="3">
    <source>
        <dbReference type="ARBA" id="ARBA00022448"/>
    </source>
</evidence>
<evidence type="ECO:0000256" key="7">
    <source>
        <dbReference type="ARBA" id="ARBA00022982"/>
    </source>
</evidence>
<keyword evidence="6" id="KW-0479">Metal-binding</keyword>
<gene>
    <name evidence="14" type="primary">LOC108682074</name>
</gene>
<dbReference type="GeneID" id="108682074"/>
<feature type="transmembrane region" description="Helical" evidence="11">
    <location>
        <begin position="85"/>
        <end position="104"/>
    </location>
</feature>
<protein>
    <submittedName>
        <fullName evidence="14">Plasma membrane ascorbate-dependent reductase CYBRD1 isoform X1</fullName>
    </submittedName>
</protein>
<evidence type="ECO:0000256" key="1">
    <source>
        <dbReference type="ARBA" id="ARBA00001970"/>
    </source>
</evidence>
<dbReference type="PANTHER" id="PTHR10106:SF24">
    <property type="entry name" value="NO EXTENDED MEMORY, ISOFORM A"/>
    <property type="match status" value="1"/>
</dbReference>
<sequence length="265" mass="30212">MTRGWSCLFYLLVFLTEVLLFGVLILSLVWVYLFRDGFAWNEDVAKQFNLHPVLMITGFIFLMGNAMLVYRLFRCCNKLASKILHTFLYLLAVPCIVVATIAVFDNHNLRNPPIPNLYSLHSWLGLVTMGLFALQVTKTFVVGFFSFWILLCCDQGTSNFRANLLPIHSTFGIITFMLAVATAVSGYTEKAIFSLKSDYAQLVDEAWYINAQGISLVALAILMCFLLFSHTFSRRTSPVAFVEPPSSNNHYVMTQKSYYYREHDP</sequence>
<keyword evidence="9" id="KW-0408">Iron</keyword>
<dbReference type="FunFam" id="1.20.120.1770:FF:000001">
    <property type="entry name" value="Cytochrome b reductase 1"/>
    <property type="match status" value="1"/>
</dbReference>
<evidence type="ECO:0000313" key="14">
    <source>
        <dbReference type="RefSeq" id="XP_018026672.1"/>
    </source>
</evidence>
<reference evidence="14" key="1">
    <citation type="submission" date="2025-08" db="UniProtKB">
        <authorList>
            <consortium name="RefSeq"/>
        </authorList>
    </citation>
    <scope>IDENTIFICATION</scope>
    <source>
        <tissue evidence="14">Whole organism</tissue>
    </source>
</reference>
<dbReference type="PROSITE" id="PS50939">
    <property type="entry name" value="CYTOCHROME_B561"/>
    <property type="match status" value="1"/>
</dbReference>
<keyword evidence="8 11" id="KW-1133">Transmembrane helix</keyword>
<dbReference type="KEGG" id="hazt:108682074"/>
<evidence type="ECO:0000256" key="4">
    <source>
        <dbReference type="ARBA" id="ARBA00022617"/>
    </source>
</evidence>
<dbReference type="InterPro" id="IPR043205">
    <property type="entry name" value="CYB561/CYBRD1-like"/>
</dbReference>
<accession>A0A8B7PMS3</accession>
<dbReference type="OrthoDB" id="907479at2759"/>
<evidence type="ECO:0000256" key="6">
    <source>
        <dbReference type="ARBA" id="ARBA00022723"/>
    </source>
</evidence>
<dbReference type="RefSeq" id="XP_018026672.1">
    <property type="nucleotide sequence ID" value="XM_018171183.2"/>
</dbReference>
<dbReference type="SMART" id="SM00665">
    <property type="entry name" value="B561"/>
    <property type="match status" value="1"/>
</dbReference>
<feature type="transmembrane region" description="Helical" evidence="11">
    <location>
        <begin position="207"/>
        <end position="228"/>
    </location>
</feature>
<comment type="cofactor">
    <cofactor evidence="1">
        <name>heme b</name>
        <dbReference type="ChEBI" id="CHEBI:60344"/>
    </cofactor>
</comment>
<name>A0A8B7PMS3_HYAAZ</name>
<keyword evidence="5 11" id="KW-0812">Transmembrane</keyword>
<keyword evidence="4" id="KW-0349">Heme</keyword>
<keyword evidence="13" id="KW-1185">Reference proteome</keyword>